<evidence type="ECO:0000256" key="8">
    <source>
        <dbReference type="ARBA" id="ARBA00023136"/>
    </source>
</evidence>
<evidence type="ECO:0000256" key="5">
    <source>
        <dbReference type="ARBA" id="ARBA00022792"/>
    </source>
</evidence>
<dbReference type="GO" id="GO:0006850">
    <property type="term" value="P:pyruvate import into mitochondria"/>
    <property type="evidence" value="ECO:0007669"/>
    <property type="project" value="InterPro"/>
</dbReference>
<protein>
    <recommendedName>
        <fullName evidence="9">Mitochondrial pyruvate carrier</fullName>
    </recommendedName>
</protein>
<keyword evidence="5 9" id="KW-0999">Mitochondrion inner membrane</keyword>
<dbReference type="AlphaFoldDB" id="A0AA43QX72"/>
<evidence type="ECO:0000256" key="7">
    <source>
        <dbReference type="ARBA" id="ARBA00023128"/>
    </source>
</evidence>
<dbReference type="Proteomes" id="UP001161017">
    <property type="component" value="Unassembled WGS sequence"/>
</dbReference>
<comment type="subcellular location">
    <subcellularLocation>
        <location evidence="1 9">Mitochondrion inner membrane</location>
        <topology evidence="1 9">Multi-pass membrane protein</topology>
    </subcellularLocation>
</comment>
<proteinExistence type="inferred from homology"/>
<evidence type="ECO:0000256" key="6">
    <source>
        <dbReference type="ARBA" id="ARBA00022989"/>
    </source>
</evidence>
<comment type="function">
    <text evidence="9">Mediates the uptake of pyruvate into mitochondria.</text>
</comment>
<keyword evidence="11" id="KW-1185">Reference proteome</keyword>
<keyword evidence="4 9" id="KW-0812">Transmembrane</keyword>
<organism evidence="10 11">
    <name type="scientific">Ramalina farinacea</name>
    <dbReference type="NCBI Taxonomy" id="258253"/>
    <lineage>
        <taxon>Eukaryota</taxon>
        <taxon>Fungi</taxon>
        <taxon>Dikarya</taxon>
        <taxon>Ascomycota</taxon>
        <taxon>Pezizomycotina</taxon>
        <taxon>Lecanoromycetes</taxon>
        <taxon>OSLEUM clade</taxon>
        <taxon>Lecanoromycetidae</taxon>
        <taxon>Lecanorales</taxon>
        <taxon>Lecanorineae</taxon>
        <taxon>Ramalinaceae</taxon>
        <taxon>Ramalina</taxon>
    </lineage>
</organism>
<feature type="transmembrane region" description="Helical" evidence="9">
    <location>
        <begin position="125"/>
        <end position="147"/>
    </location>
</feature>
<evidence type="ECO:0000256" key="2">
    <source>
        <dbReference type="ARBA" id="ARBA00006416"/>
    </source>
</evidence>
<dbReference type="GO" id="GO:0005743">
    <property type="term" value="C:mitochondrial inner membrane"/>
    <property type="evidence" value="ECO:0007669"/>
    <property type="project" value="UniProtKB-SubCell"/>
</dbReference>
<keyword evidence="3 9" id="KW-0813">Transport</keyword>
<dbReference type="Pfam" id="PF03650">
    <property type="entry name" value="MPC"/>
    <property type="match status" value="1"/>
</dbReference>
<keyword evidence="6 9" id="KW-1133">Transmembrane helix</keyword>
<evidence type="ECO:0000256" key="9">
    <source>
        <dbReference type="RuleBase" id="RU363100"/>
    </source>
</evidence>
<accession>A0AA43QX72</accession>
<name>A0AA43QX72_9LECA</name>
<gene>
    <name evidence="10" type="ORF">OHK93_004374</name>
</gene>
<comment type="caution">
    <text evidence="10">The sequence shown here is derived from an EMBL/GenBank/DDBJ whole genome shotgun (WGS) entry which is preliminary data.</text>
</comment>
<dbReference type="PANTHER" id="PTHR14154">
    <property type="entry name" value="UPF0041 BRAIN PROTEIN 44-RELATED"/>
    <property type="match status" value="1"/>
</dbReference>
<keyword evidence="8 9" id="KW-0472">Membrane</keyword>
<evidence type="ECO:0000313" key="11">
    <source>
        <dbReference type="Proteomes" id="UP001161017"/>
    </source>
</evidence>
<evidence type="ECO:0000256" key="3">
    <source>
        <dbReference type="ARBA" id="ARBA00022448"/>
    </source>
</evidence>
<evidence type="ECO:0000256" key="4">
    <source>
        <dbReference type="ARBA" id="ARBA00022692"/>
    </source>
</evidence>
<dbReference type="InterPro" id="IPR005336">
    <property type="entry name" value="MPC"/>
</dbReference>
<dbReference type="EMBL" id="JAPUFD010000020">
    <property type="protein sequence ID" value="MDI1492593.1"/>
    <property type="molecule type" value="Genomic_DNA"/>
</dbReference>
<sequence>MSSRAGLRFLQSSRLPLRSVPRKQPFGRRFQSSTAGEAPAQAAAHEAAEKVTPPSQNVLQRLWSSPVGMKTVHFWAPVMKWGLVLAGISDFARPAESLSLTQNLALTATGAIWTRWCFVIKPRNVFLAAVNFFLGCVGVTQVSRIFLYQQSLKNETAGEVAKDSAIDAKDTAKSIAQNPESAAKEAVQ</sequence>
<keyword evidence="7 9" id="KW-0496">Mitochondrion</keyword>
<reference evidence="10" key="1">
    <citation type="journal article" date="2023" name="Genome Biol. Evol.">
        <title>First Whole Genome Sequence and Flow Cytometry Genome Size Data for the Lichen-Forming Fungus Ramalina farinacea (Ascomycota).</title>
        <authorList>
            <person name="Llewellyn T."/>
            <person name="Mian S."/>
            <person name="Hill R."/>
            <person name="Leitch I.J."/>
            <person name="Gaya E."/>
        </authorList>
    </citation>
    <scope>NUCLEOTIDE SEQUENCE</scope>
    <source>
        <strain evidence="10">LIQ254RAFAR</strain>
    </source>
</reference>
<evidence type="ECO:0000256" key="1">
    <source>
        <dbReference type="ARBA" id="ARBA00004448"/>
    </source>
</evidence>
<evidence type="ECO:0000313" key="10">
    <source>
        <dbReference type="EMBL" id="MDI1492593.1"/>
    </source>
</evidence>
<comment type="caution">
    <text evidence="9">Lacks conserved residue(s) required for the propagation of feature annotation.</text>
</comment>
<comment type="similarity">
    <text evidence="2 9">Belongs to the mitochondrial pyruvate carrier (MPC) (TC 2.A.105) family.</text>
</comment>